<dbReference type="AlphaFoldDB" id="A0A171B6K1"/>
<accession>A0A171B6K1</accession>
<keyword evidence="1" id="KW-0560">Oxidoreductase</keyword>
<dbReference type="EMBL" id="GEMB01000211">
    <property type="protein sequence ID" value="JAS02903.1"/>
    <property type="molecule type" value="Transcribed_RNA"/>
</dbReference>
<reference evidence="1" key="1">
    <citation type="submission" date="2016-04" db="EMBL/GenBank/DDBJ databases">
        <authorList>
            <person name="Calderon-Fernandez G.M.Sr."/>
        </authorList>
    </citation>
    <scope>NUCLEOTIDE SEQUENCE</scope>
    <source>
        <strain evidence="1">Int1</strain>
        <tissue evidence="1">Integument</tissue>
    </source>
</reference>
<dbReference type="EC" id="1.14.-.-" evidence="1"/>
<proteinExistence type="predicted"/>
<name>A0A171B6K1_TRIIF</name>
<protein>
    <submittedName>
        <fullName evidence="1">Cytochrome P450</fullName>
        <ecNumber evidence="1">1.14.-.-</ecNumber>
    </submittedName>
</protein>
<sequence length="29" mass="3513">MQKFQCLVDVLRNWLKFIGAFVMSCYKED</sequence>
<reference evidence="1" key="2">
    <citation type="journal article" date="2017" name="J. Med. Entomol.">
        <title>Transcriptome Analysis of the Triatoma infestans (Hemiptera: Reduviidae) Integument.</title>
        <authorList>
            <person name="Calderon-Fernandez G.M."/>
            <person name="Moriconi D.E."/>
            <person name="Dulbecco A.B."/>
            <person name="Juarez M.P."/>
        </authorList>
    </citation>
    <scope>NUCLEOTIDE SEQUENCE</scope>
    <source>
        <strain evidence="1">Int1</strain>
        <tissue evidence="1">Integument</tissue>
    </source>
</reference>
<organism evidence="1">
    <name type="scientific">Triatoma infestans</name>
    <name type="common">Assassin bug</name>
    <dbReference type="NCBI Taxonomy" id="30076"/>
    <lineage>
        <taxon>Eukaryota</taxon>
        <taxon>Metazoa</taxon>
        <taxon>Ecdysozoa</taxon>
        <taxon>Arthropoda</taxon>
        <taxon>Hexapoda</taxon>
        <taxon>Insecta</taxon>
        <taxon>Pterygota</taxon>
        <taxon>Neoptera</taxon>
        <taxon>Paraneoptera</taxon>
        <taxon>Hemiptera</taxon>
        <taxon>Heteroptera</taxon>
        <taxon>Panheteroptera</taxon>
        <taxon>Cimicomorpha</taxon>
        <taxon>Reduviidae</taxon>
        <taxon>Triatominae</taxon>
        <taxon>Triatoma</taxon>
    </lineage>
</organism>
<dbReference type="GO" id="GO:0016491">
    <property type="term" value="F:oxidoreductase activity"/>
    <property type="evidence" value="ECO:0007669"/>
    <property type="project" value="UniProtKB-KW"/>
</dbReference>
<evidence type="ECO:0000313" key="1">
    <source>
        <dbReference type="EMBL" id="JAS02903.1"/>
    </source>
</evidence>